<evidence type="ECO:0000313" key="2">
    <source>
        <dbReference type="Proteomes" id="UP000794436"/>
    </source>
</evidence>
<sequence>MVQQWLSADWVLRALSPFLHEDDALRLAIYAMEMHERPLWRFLLFDDAVRPPLRFSRLMDHAMAHACWHAILELRRMDVRGVRRRQSMNQTEEHADVWRASQKYFENEGMRPTEALQAVIWRHSLQPRGIASAVLYAAASHGHLEAVLWLHCVTAYDPHKAVECAAQHGHLRVVDWLLRHHKAAKRVTARVKIRYLLRLDEENKLGHIAWNVYLPRRRSFTSYCLSSTHGLLPKKRARSLKHRYPLMDWAAAQGNLELLEEFHKDEFATVTCTTDAMDQAAEHGHLEIVQWLHEHRHEGCTSAAMTMAASQGHLDVVQWLHAYRTEGCDSGAHLGAAGNGHLEVVRWLDIYYPTTRKGYGWNDPLAQAAFGGHFDVVRYYSDFHGLELTARALADAAGSGHFEIVRWIIDRVEARVVDVDYIVSRAACSGNLELMHWLVDERGLWGFDVVRRAAMHNRVEILAYLHSVATRRASITGVAATPVANYAFDLVYLTATGCFEAVEWLLRNAADYVVPLMNMDDFQFVAAMERYYEENDDALGMLNEEKSHKRPYQWSLASNQPRDRLQSVLRRLILALPTSVCMRFPWLPLWAIQTRSFDVLKALATITHPHVFKTVHLRALVIYSGHAPIIQCKV</sequence>
<evidence type="ECO:0008006" key="3">
    <source>
        <dbReference type="Google" id="ProtNLM"/>
    </source>
</evidence>
<dbReference type="Proteomes" id="UP000794436">
    <property type="component" value="Unassembled WGS sequence"/>
</dbReference>
<keyword evidence="2" id="KW-1185">Reference proteome</keyword>
<dbReference type="EMBL" id="SPLM01000111">
    <property type="protein sequence ID" value="TMW58610.1"/>
    <property type="molecule type" value="Genomic_DNA"/>
</dbReference>
<dbReference type="AlphaFoldDB" id="A0A8K1C981"/>
<gene>
    <name evidence="1" type="ORF">Poli38472_010169</name>
</gene>
<reference evidence="1" key="1">
    <citation type="submission" date="2019-03" db="EMBL/GenBank/DDBJ databases">
        <title>Long read genome sequence of the mycoparasitic Pythium oligandrum ATCC 38472 isolated from sugarbeet rhizosphere.</title>
        <authorList>
            <person name="Gaulin E."/>
        </authorList>
    </citation>
    <scope>NUCLEOTIDE SEQUENCE</scope>
    <source>
        <strain evidence="1">ATCC 38472_TT</strain>
    </source>
</reference>
<evidence type="ECO:0000313" key="1">
    <source>
        <dbReference type="EMBL" id="TMW58610.1"/>
    </source>
</evidence>
<protein>
    <recommendedName>
        <fullName evidence="3">Ankyrin repeat protein</fullName>
    </recommendedName>
</protein>
<organism evidence="1 2">
    <name type="scientific">Pythium oligandrum</name>
    <name type="common">Mycoparasitic fungus</name>
    <dbReference type="NCBI Taxonomy" id="41045"/>
    <lineage>
        <taxon>Eukaryota</taxon>
        <taxon>Sar</taxon>
        <taxon>Stramenopiles</taxon>
        <taxon>Oomycota</taxon>
        <taxon>Peronosporomycetes</taxon>
        <taxon>Pythiales</taxon>
        <taxon>Pythiaceae</taxon>
        <taxon>Pythium</taxon>
    </lineage>
</organism>
<dbReference type="InterPro" id="IPR002110">
    <property type="entry name" value="Ankyrin_rpt"/>
</dbReference>
<dbReference type="Gene3D" id="1.25.40.20">
    <property type="entry name" value="Ankyrin repeat-containing domain"/>
    <property type="match status" value="2"/>
</dbReference>
<proteinExistence type="predicted"/>
<dbReference type="Pfam" id="PF13637">
    <property type="entry name" value="Ank_4"/>
    <property type="match status" value="1"/>
</dbReference>
<dbReference type="OrthoDB" id="543798at2759"/>
<dbReference type="SUPFAM" id="SSF48403">
    <property type="entry name" value="Ankyrin repeat"/>
    <property type="match status" value="1"/>
</dbReference>
<name>A0A8K1C981_PYTOL</name>
<dbReference type="PANTHER" id="PTHR46586">
    <property type="entry name" value="ANKYRIN REPEAT-CONTAINING PROTEIN"/>
    <property type="match status" value="1"/>
</dbReference>
<comment type="caution">
    <text evidence="1">The sequence shown here is derived from an EMBL/GenBank/DDBJ whole genome shotgun (WGS) entry which is preliminary data.</text>
</comment>
<dbReference type="PANTHER" id="PTHR46586:SF3">
    <property type="entry name" value="ANKYRIN REPEAT-CONTAINING PROTEIN"/>
    <property type="match status" value="1"/>
</dbReference>
<accession>A0A8K1C981</accession>
<dbReference type="InterPro" id="IPR052050">
    <property type="entry name" value="SecEffector_AnkRepeat"/>
</dbReference>
<dbReference type="InterPro" id="IPR036770">
    <property type="entry name" value="Ankyrin_rpt-contain_sf"/>
</dbReference>